<dbReference type="GO" id="GO:0016740">
    <property type="term" value="F:transferase activity"/>
    <property type="evidence" value="ECO:0007669"/>
    <property type="project" value="UniProtKB-KW"/>
</dbReference>
<gene>
    <name evidence="1" type="ORF">FXF49_03860</name>
</gene>
<dbReference type="Pfam" id="PF08843">
    <property type="entry name" value="AbiEii"/>
    <property type="match status" value="1"/>
</dbReference>
<name>A0A5D0MJR4_FLESI</name>
<dbReference type="EMBL" id="VSIV01000088">
    <property type="protein sequence ID" value="TYB33917.1"/>
    <property type="molecule type" value="Genomic_DNA"/>
</dbReference>
<dbReference type="RefSeq" id="WP_303700589.1">
    <property type="nucleotide sequence ID" value="NZ_VSIV01000088.1"/>
</dbReference>
<dbReference type="Gene3D" id="3.10.450.620">
    <property type="entry name" value="JHP933, nucleotidyltransferase-like core domain"/>
    <property type="match status" value="1"/>
</dbReference>
<sequence length="213" mass="25307">MDSVDYKKLYTLQDEVLKVVFDTEHEFYLTGGACLSRFYIEKRYSDDLDLFTNQSPRYSFAIKNIKKALNEKFQCIAEVESKDFTRFKINDLLQVDFVNDISFRYKEPRVNENGYLLDNIENILSNKITAVIGRDNPKDIFDIYLIWKFYDFKWSEILDAAHQKAGFTNEELVIRLKSFPKELLQEIKIADYTFLDDFDKDFPKIIYEIGNQI</sequence>
<proteinExistence type="predicted"/>
<protein>
    <submittedName>
        <fullName evidence="1">Nucleotidyl transferase AbiEii/AbiGii toxin family protein</fullName>
    </submittedName>
</protein>
<accession>A0A5D0MJR4</accession>
<reference evidence="1 2" key="1">
    <citation type="submission" date="2019-08" db="EMBL/GenBank/DDBJ databases">
        <title>Genomic characterization of a novel candidate phylum (ARYD3) from a high temperature, high salinity tertiary oil reservoir in north central Oklahoma, USA.</title>
        <authorList>
            <person name="Youssef N.H."/>
            <person name="Yadav A."/>
            <person name="Elshahed M.S."/>
        </authorList>
    </citation>
    <scope>NUCLEOTIDE SEQUENCE [LARGE SCALE GENOMIC DNA]</scope>
    <source>
        <strain evidence="1">ARYD1</strain>
    </source>
</reference>
<dbReference type="AlphaFoldDB" id="A0A5D0MJR4"/>
<comment type="caution">
    <text evidence="1">The sequence shown here is derived from an EMBL/GenBank/DDBJ whole genome shotgun (WGS) entry which is preliminary data.</text>
</comment>
<organism evidence="1 2">
    <name type="scientific">Flexistipes sinusarabici</name>
    <dbReference type="NCBI Taxonomy" id="2352"/>
    <lineage>
        <taxon>Bacteria</taxon>
        <taxon>Pseudomonadati</taxon>
        <taxon>Deferribacterota</taxon>
        <taxon>Deferribacteres</taxon>
        <taxon>Deferribacterales</taxon>
        <taxon>Flexistipitaceae</taxon>
        <taxon>Flexistipes</taxon>
    </lineage>
</organism>
<keyword evidence="1" id="KW-0808">Transferase</keyword>
<dbReference type="InterPro" id="IPR014942">
    <property type="entry name" value="AbiEii"/>
</dbReference>
<dbReference type="Proteomes" id="UP000323337">
    <property type="component" value="Unassembled WGS sequence"/>
</dbReference>
<evidence type="ECO:0000313" key="2">
    <source>
        <dbReference type="Proteomes" id="UP000323337"/>
    </source>
</evidence>
<evidence type="ECO:0000313" key="1">
    <source>
        <dbReference type="EMBL" id="TYB33917.1"/>
    </source>
</evidence>